<keyword evidence="4 11" id="KW-0808">Transferase</keyword>
<evidence type="ECO:0000256" key="5">
    <source>
        <dbReference type="ARBA" id="ARBA00022727"/>
    </source>
</evidence>
<dbReference type="PANTHER" id="PTHR10344">
    <property type="entry name" value="THYMIDYLATE KINASE"/>
    <property type="match status" value="1"/>
</dbReference>
<dbReference type="PROSITE" id="PS01331">
    <property type="entry name" value="THYMIDYLATE_KINASE"/>
    <property type="match status" value="1"/>
</dbReference>
<dbReference type="InterPro" id="IPR039430">
    <property type="entry name" value="Thymidylate_kin-like_dom"/>
</dbReference>
<evidence type="ECO:0000256" key="6">
    <source>
        <dbReference type="ARBA" id="ARBA00022741"/>
    </source>
</evidence>
<evidence type="ECO:0000313" key="12">
    <source>
        <dbReference type="EMBL" id="RNE30253.1"/>
    </source>
</evidence>
<protein>
    <recommendedName>
        <fullName evidence="3 11">Thymidylate kinase</fullName>
        <ecNumber evidence="2 11">2.7.4.9</ecNumber>
    </recommendedName>
    <alternativeName>
        <fullName evidence="11">dTMP kinase</fullName>
    </alternativeName>
</protein>
<dbReference type="HAMAP" id="MF_00165">
    <property type="entry name" value="Thymidylate_kinase"/>
    <property type="match status" value="1"/>
</dbReference>
<dbReference type="InterPro" id="IPR018095">
    <property type="entry name" value="Thymidylate_kin_CS"/>
</dbReference>
<dbReference type="GO" id="GO:0005829">
    <property type="term" value="C:cytosol"/>
    <property type="evidence" value="ECO:0007669"/>
    <property type="project" value="TreeGrafter"/>
</dbReference>
<dbReference type="Gene3D" id="3.40.50.300">
    <property type="entry name" value="P-loop containing nucleotide triphosphate hydrolases"/>
    <property type="match status" value="1"/>
</dbReference>
<dbReference type="AlphaFoldDB" id="A0A422LU61"/>
<evidence type="ECO:0000256" key="8">
    <source>
        <dbReference type="ARBA" id="ARBA00022840"/>
    </source>
</evidence>
<comment type="similarity">
    <text evidence="1 11">Belongs to the thymidylate kinase family.</text>
</comment>
<evidence type="ECO:0000256" key="11">
    <source>
        <dbReference type="HAMAP-Rule" id="MF_00165"/>
    </source>
</evidence>
<reference evidence="12 13" key="1">
    <citation type="journal article" date="2018" name="Front. Microbiol.">
        <title>Conversion of Methionine to Cysteine in Lactobacillus paracasei Depends on the Highly Mobile cysK-ctl-cysE Gene Cluster.</title>
        <authorList>
            <person name="Wuthrich D."/>
            <person name="Irmler S."/>
            <person name="Berthoud H."/>
            <person name="Guggenbuhl B."/>
            <person name="Eugster E."/>
            <person name="Bruggmann R."/>
        </authorList>
    </citation>
    <scope>NUCLEOTIDE SEQUENCE [LARGE SCALE GENOMIC DNA]</scope>
    <source>
        <strain evidence="12 13">FAM6012</strain>
    </source>
</reference>
<dbReference type="FunFam" id="3.40.50.300:FF:000225">
    <property type="entry name" value="Thymidylate kinase"/>
    <property type="match status" value="1"/>
</dbReference>
<evidence type="ECO:0000313" key="13">
    <source>
        <dbReference type="Proteomes" id="UP000284123"/>
    </source>
</evidence>
<name>A0A422LU61_LACPA</name>
<keyword evidence="5 11" id="KW-0545">Nucleotide biosynthesis</keyword>
<proteinExistence type="inferred from homology"/>
<dbReference type="Pfam" id="PF02223">
    <property type="entry name" value="Thymidylate_kin"/>
    <property type="match status" value="1"/>
</dbReference>
<dbReference type="GO" id="GO:0006233">
    <property type="term" value="P:dTDP biosynthetic process"/>
    <property type="evidence" value="ECO:0007669"/>
    <property type="project" value="InterPro"/>
</dbReference>
<gene>
    <name evidence="11" type="primary">tmk</name>
    <name evidence="12" type="ORF">FAM6012_01697</name>
</gene>
<dbReference type="GO" id="GO:0004798">
    <property type="term" value="F:dTMP kinase activity"/>
    <property type="evidence" value="ECO:0007669"/>
    <property type="project" value="UniProtKB-UniRule"/>
</dbReference>
<keyword evidence="8 11" id="KW-0067">ATP-binding</keyword>
<evidence type="ECO:0000256" key="9">
    <source>
        <dbReference type="ARBA" id="ARBA00048743"/>
    </source>
</evidence>
<evidence type="ECO:0000256" key="7">
    <source>
        <dbReference type="ARBA" id="ARBA00022777"/>
    </source>
</evidence>
<organism evidence="12 13">
    <name type="scientific">Lacticaseibacillus paracasei</name>
    <name type="common">Lactobacillus paracasei</name>
    <dbReference type="NCBI Taxonomy" id="1597"/>
    <lineage>
        <taxon>Bacteria</taxon>
        <taxon>Bacillati</taxon>
        <taxon>Bacillota</taxon>
        <taxon>Bacilli</taxon>
        <taxon>Lactobacillales</taxon>
        <taxon>Lactobacillaceae</taxon>
        <taxon>Lacticaseibacillus</taxon>
    </lineage>
</organism>
<dbReference type="SUPFAM" id="SSF52540">
    <property type="entry name" value="P-loop containing nucleoside triphosphate hydrolases"/>
    <property type="match status" value="1"/>
</dbReference>
<evidence type="ECO:0000256" key="2">
    <source>
        <dbReference type="ARBA" id="ARBA00012980"/>
    </source>
</evidence>
<feature type="binding site" evidence="11">
    <location>
        <begin position="11"/>
        <end position="18"/>
    </location>
    <ligand>
        <name>ATP</name>
        <dbReference type="ChEBI" id="CHEBI:30616"/>
    </ligand>
</feature>
<keyword evidence="7 11" id="KW-0418">Kinase</keyword>
<dbReference type="Proteomes" id="UP000284123">
    <property type="component" value="Unassembled WGS sequence"/>
</dbReference>
<dbReference type="EMBL" id="LKGI01000065">
    <property type="protein sequence ID" value="RNE30253.1"/>
    <property type="molecule type" value="Genomic_DNA"/>
</dbReference>
<evidence type="ECO:0000256" key="3">
    <source>
        <dbReference type="ARBA" id="ARBA00017144"/>
    </source>
</evidence>
<dbReference type="GO" id="GO:0005524">
    <property type="term" value="F:ATP binding"/>
    <property type="evidence" value="ECO:0007669"/>
    <property type="project" value="UniProtKB-UniRule"/>
</dbReference>
<sequence length="215" mass="23860">MVKGTFITFEGPDGAGKTSVLKTLIPQLEQHVRVPLHLTREPGGAKISETIREVILDPANTAMDARTEALLYAASRRQHLVEVIQPALAQGDIVVCDRFVDSSVAYQGGGREIGPDAVLKMNQFATAGLEPALTLYLDVPVQVGLDRIKSHQNERQYDRLDQESLAFHERVHDAYMTLIVDNPQRIVSIDATEPLEKVVAACFQTITRRFPELFN</sequence>
<accession>A0A422LU61</accession>
<dbReference type="InterPro" id="IPR027417">
    <property type="entry name" value="P-loop_NTPase"/>
</dbReference>
<keyword evidence="6 11" id="KW-0547">Nucleotide-binding</keyword>
<dbReference type="EC" id="2.7.4.9" evidence="2 11"/>
<comment type="catalytic activity">
    <reaction evidence="9 11">
        <text>dTMP + ATP = dTDP + ADP</text>
        <dbReference type="Rhea" id="RHEA:13517"/>
        <dbReference type="ChEBI" id="CHEBI:30616"/>
        <dbReference type="ChEBI" id="CHEBI:58369"/>
        <dbReference type="ChEBI" id="CHEBI:63528"/>
        <dbReference type="ChEBI" id="CHEBI:456216"/>
        <dbReference type="EC" id="2.7.4.9"/>
    </reaction>
</comment>
<dbReference type="CDD" id="cd01672">
    <property type="entry name" value="TMPK"/>
    <property type="match status" value="1"/>
</dbReference>
<evidence type="ECO:0000256" key="1">
    <source>
        <dbReference type="ARBA" id="ARBA00009776"/>
    </source>
</evidence>
<dbReference type="NCBIfam" id="TIGR00041">
    <property type="entry name" value="DTMP_kinase"/>
    <property type="match status" value="1"/>
</dbReference>
<dbReference type="GO" id="GO:0006235">
    <property type="term" value="P:dTTP biosynthetic process"/>
    <property type="evidence" value="ECO:0007669"/>
    <property type="project" value="UniProtKB-UniRule"/>
</dbReference>
<evidence type="ECO:0000256" key="4">
    <source>
        <dbReference type="ARBA" id="ARBA00022679"/>
    </source>
</evidence>
<evidence type="ECO:0000256" key="10">
    <source>
        <dbReference type="ARBA" id="ARBA00057735"/>
    </source>
</evidence>
<dbReference type="PANTHER" id="PTHR10344:SF4">
    <property type="entry name" value="UMP-CMP KINASE 2, MITOCHONDRIAL"/>
    <property type="match status" value="1"/>
</dbReference>
<dbReference type="GO" id="GO:0006227">
    <property type="term" value="P:dUDP biosynthetic process"/>
    <property type="evidence" value="ECO:0007669"/>
    <property type="project" value="TreeGrafter"/>
</dbReference>
<comment type="caution">
    <text evidence="12">The sequence shown here is derived from an EMBL/GenBank/DDBJ whole genome shotgun (WGS) entry which is preliminary data.</text>
</comment>
<comment type="function">
    <text evidence="10 11">Phosphorylation of dTMP to form dTDP in both de novo and salvage pathways of dTTP synthesis.</text>
</comment>
<dbReference type="InterPro" id="IPR018094">
    <property type="entry name" value="Thymidylate_kinase"/>
</dbReference>